<proteinExistence type="predicted"/>
<sequence length="389" mass="43807">MTDNSTSHNKKTSSTSPIVGAYYFPNYHVDPRNEDWHGTGWTEWELVKRAEPRWDGHQQPRIPLRGYEDEADPAVMADKIAMATIHGVNAFLFDWYWYSGRPYLQRALEEGFMPQTKAGGIQFALMWANHDWANIHPMKRGTPQTIQEHGGLDAHQFRVATDYMIEQYFIHPSYLHIDGRPVLQIYDLPTLVYGLGSIEAARASLDDFRQRVTNAGLGDLHLNAIVKDVTVLPQESAGFDGPGLVAALGFDSVTSYVWVHHVELPELETPYSAVADEAADGWEVLSSRYSVPYYPNVTVGWDSSPRTVQSDLFDPAQGYPHTNTIAEATPAEFGKALERARAFAQQSDSPLVTINAWNEWTEGTYLEPDTVHLHGHLEEILRVFGSHKL</sequence>
<dbReference type="CDD" id="cd11579">
    <property type="entry name" value="Glyco_tran_WbsX"/>
    <property type="match status" value="1"/>
</dbReference>
<dbReference type="Proteomes" id="UP001230951">
    <property type="component" value="Unassembled WGS sequence"/>
</dbReference>
<protein>
    <recommendedName>
        <fullName evidence="5">Glycosyl transferase family WbsX</fullName>
    </recommendedName>
</protein>
<dbReference type="EMBL" id="JAUSRG010000006">
    <property type="protein sequence ID" value="MDP9905532.1"/>
    <property type="molecule type" value="Genomic_DNA"/>
</dbReference>
<dbReference type="Gene3D" id="3.20.20.80">
    <property type="entry name" value="Glycosidases"/>
    <property type="match status" value="1"/>
</dbReference>
<reference evidence="1 3" key="1">
    <citation type="submission" date="2023-07" db="EMBL/GenBank/DDBJ databases">
        <title>Sorghum-associated microbial communities from plants grown in Nebraska, USA.</title>
        <authorList>
            <person name="Schachtman D."/>
        </authorList>
    </citation>
    <scope>NUCLEOTIDE SEQUENCE</scope>
    <source>
        <strain evidence="1">DS1006</strain>
        <strain evidence="2 3">DS1016</strain>
    </source>
</reference>
<evidence type="ECO:0008006" key="5">
    <source>
        <dbReference type="Google" id="ProtNLM"/>
    </source>
</evidence>
<dbReference type="PANTHER" id="PTHR41244:SF1">
    <property type="entry name" value="GLYCOSYLTRANSFERASE"/>
    <property type="match status" value="1"/>
</dbReference>
<dbReference type="AlphaFoldDB" id="A0AAW8DHP8"/>
<evidence type="ECO:0000313" key="1">
    <source>
        <dbReference type="EMBL" id="MDP9905532.1"/>
    </source>
</evidence>
<organism evidence="1 4">
    <name type="scientific">Arthrobacter bambusae</name>
    <dbReference type="NCBI Taxonomy" id="1338426"/>
    <lineage>
        <taxon>Bacteria</taxon>
        <taxon>Bacillati</taxon>
        <taxon>Actinomycetota</taxon>
        <taxon>Actinomycetes</taxon>
        <taxon>Micrococcales</taxon>
        <taxon>Micrococcaceae</taxon>
        <taxon>Arthrobacter</taxon>
    </lineage>
</organism>
<dbReference type="RefSeq" id="WP_306961614.1">
    <property type="nucleotide sequence ID" value="NZ_JAUSRG010000006.1"/>
</dbReference>
<evidence type="ECO:0000313" key="3">
    <source>
        <dbReference type="Proteomes" id="UP001230951"/>
    </source>
</evidence>
<comment type="caution">
    <text evidence="1">The sequence shown here is derived from an EMBL/GenBank/DDBJ whole genome shotgun (WGS) entry which is preliminary data.</text>
</comment>
<name>A0AAW8DHP8_9MICC</name>
<evidence type="ECO:0000313" key="4">
    <source>
        <dbReference type="Proteomes" id="UP001242995"/>
    </source>
</evidence>
<keyword evidence="3" id="KW-1185">Reference proteome</keyword>
<dbReference type="EMBL" id="JAUSTF010000001">
    <property type="protein sequence ID" value="MDQ0178728.1"/>
    <property type="molecule type" value="Genomic_DNA"/>
</dbReference>
<dbReference type="Pfam" id="PF14307">
    <property type="entry name" value="Glyco_tran_WbsX"/>
    <property type="match status" value="1"/>
</dbReference>
<dbReference type="InterPro" id="IPR032719">
    <property type="entry name" value="WbsX"/>
</dbReference>
<dbReference type="Proteomes" id="UP001242995">
    <property type="component" value="Unassembled WGS sequence"/>
</dbReference>
<accession>A0AAW8DHP8</accession>
<dbReference type="PANTHER" id="PTHR41244">
    <property type="entry name" value="RHAMNAN SYNTHESIS F"/>
    <property type="match status" value="1"/>
</dbReference>
<evidence type="ECO:0000313" key="2">
    <source>
        <dbReference type="EMBL" id="MDQ0178728.1"/>
    </source>
</evidence>
<gene>
    <name evidence="1" type="ORF">J2S90_002503</name>
    <name evidence="2" type="ORF">J2S93_000135</name>
</gene>